<dbReference type="InterPro" id="IPR002410">
    <property type="entry name" value="Peptidase_S33"/>
</dbReference>
<dbReference type="InterPro" id="IPR029058">
    <property type="entry name" value="AB_hydrolase_fold"/>
</dbReference>
<evidence type="ECO:0000256" key="9">
    <source>
        <dbReference type="ARBA" id="ARBA00029605"/>
    </source>
</evidence>
<protein>
    <recommendedName>
        <fullName evidence="4">prolyl aminopeptidase</fullName>
        <ecNumber evidence="4">3.4.11.5</ecNumber>
    </recommendedName>
    <alternativeName>
        <fullName evidence="9">Prolyl aminopeptidase</fullName>
    </alternativeName>
</protein>
<comment type="similarity">
    <text evidence="3">Belongs to the peptidase S33 family.</text>
</comment>
<dbReference type="EC" id="3.4.11.5" evidence="4"/>
<dbReference type="Gene3D" id="3.40.50.1820">
    <property type="entry name" value="alpha/beta hydrolase"/>
    <property type="match status" value="1"/>
</dbReference>
<evidence type="ECO:0000256" key="5">
    <source>
        <dbReference type="ARBA" id="ARBA00022438"/>
    </source>
</evidence>
<keyword evidence="13" id="KW-1185">Reference proteome</keyword>
<dbReference type="AlphaFoldDB" id="A0A9W6EW35"/>
<evidence type="ECO:0000256" key="4">
    <source>
        <dbReference type="ARBA" id="ARBA00012568"/>
    </source>
</evidence>
<comment type="catalytic activity">
    <reaction evidence="1">
        <text>Release of N-terminal proline from a peptide.</text>
        <dbReference type="EC" id="3.4.11.5"/>
    </reaction>
</comment>
<evidence type="ECO:0000256" key="1">
    <source>
        <dbReference type="ARBA" id="ARBA00001585"/>
    </source>
</evidence>
<evidence type="ECO:0000313" key="13">
    <source>
        <dbReference type="Proteomes" id="UP001165080"/>
    </source>
</evidence>
<feature type="compositionally biased region" description="Pro residues" evidence="10">
    <location>
        <begin position="263"/>
        <end position="272"/>
    </location>
</feature>
<keyword evidence="7" id="KW-0645">Protease</keyword>
<reference evidence="12 13" key="1">
    <citation type="journal article" date="2023" name="Commun. Biol.">
        <title>Reorganization of the ancestral sex-determining regions during the evolution of trioecy in Pleodorina starrii.</title>
        <authorList>
            <person name="Takahashi K."/>
            <person name="Suzuki S."/>
            <person name="Kawai-Toyooka H."/>
            <person name="Yamamoto K."/>
            <person name="Hamaji T."/>
            <person name="Ootsuki R."/>
            <person name="Yamaguchi H."/>
            <person name="Kawachi M."/>
            <person name="Higashiyama T."/>
            <person name="Nozaki H."/>
        </authorList>
    </citation>
    <scope>NUCLEOTIDE SEQUENCE [LARGE SCALE GENOMIC DNA]</scope>
    <source>
        <strain evidence="12 13">NIES-4479</strain>
    </source>
</reference>
<dbReference type="InterPro" id="IPR005944">
    <property type="entry name" value="Pro_iminopeptidase"/>
</dbReference>
<organism evidence="12 13">
    <name type="scientific">Pleodorina starrii</name>
    <dbReference type="NCBI Taxonomy" id="330485"/>
    <lineage>
        <taxon>Eukaryota</taxon>
        <taxon>Viridiplantae</taxon>
        <taxon>Chlorophyta</taxon>
        <taxon>core chlorophytes</taxon>
        <taxon>Chlorophyceae</taxon>
        <taxon>CS clade</taxon>
        <taxon>Chlamydomonadales</taxon>
        <taxon>Volvocaceae</taxon>
        <taxon>Pleodorina</taxon>
    </lineage>
</organism>
<dbReference type="PANTHER" id="PTHR43722">
    <property type="entry name" value="PROLINE IMINOPEPTIDASE"/>
    <property type="match status" value="1"/>
</dbReference>
<keyword evidence="8" id="KW-0378">Hydrolase</keyword>
<dbReference type="InterPro" id="IPR000073">
    <property type="entry name" value="AB_hydrolase_1"/>
</dbReference>
<evidence type="ECO:0000256" key="3">
    <source>
        <dbReference type="ARBA" id="ARBA00010088"/>
    </source>
</evidence>
<evidence type="ECO:0000259" key="11">
    <source>
        <dbReference type="Pfam" id="PF00561"/>
    </source>
</evidence>
<dbReference type="PRINTS" id="PR00111">
    <property type="entry name" value="ABHYDROLASE"/>
</dbReference>
<keyword evidence="6" id="KW-0963">Cytoplasm</keyword>
<dbReference type="GO" id="GO:0004177">
    <property type="term" value="F:aminopeptidase activity"/>
    <property type="evidence" value="ECO:0007669"/>
    <property type="project" value="UniProtKB-KW"/>
</dbReference>
<dbReference type="PRINTS" id="PR00793">
    <property type="entry name" value="PROAMNOPTASE"/>
</dbReference>
<feature type="domain" description="AB hydrolase-1" evidence="11">
    <location>
        <begin position="71"/>
        <end position="453"/>
    </location>
</feature>
<dbReference type="Pfam" id="PF00561">
    <property type="entry name" value="Abhydrolase_1"/>
    <property type="match status" value="1"/>
</dbReference>
<evidence type="ECO:0000256" key="8">
    <source>
        <dbReference type="ARBA" id="ARBA00022801"/>
    </source>
</evidence>
<dbReference type="PANTHER" id="PTHR43722:SF1">
    <property type="entry name" value="PROLINE IMINOPEPTIDASE"/>
    <property type="match status" value="1"/>
</dbReference>
<dbReference type="GO" id="GO:0005737">
    <property type="term" value="C:cytoplasm"/>
    <property type="evidence" value="ECO:0007669"/>
    <property type="project" value="UniProtKB-SubCell"/>
</dbReference>
<proteinExistence type="inferred from homology"/>
<evidence type="ECO:0000313" key="12">
    <source>
        <dbReference type="EMBL" id="GLC47697.1"/>
    </source>
</evidence>
<dbReference type="SUPFAM" id="SSF53474">
    <property type="entry name" value="alpha/beta-Hydrolases"/>
    <property type="match status" value="1"/>
</dbReference>
<comment type="subcellular location">
    <subcellularLocation>
        <location evidence="2">Cytoplasm</location>
    </subcellularLocation>
</comment>
<feature type="region of interest" description="Disordered" evidence="10">
    <location>
        <begin position="259"/>
        <end position="294"/>
    </location>
</feature>
<feature type="compositionally biased region" description="Basic residues" evidence="10">
    <location>
        <begin position="382"/>
        <end position="391"/>
    </location>
</feature>
<evidence type="ECO:0000256" key="7">
    <source>
        <dbReference type="ARBA" id="ARBA00022670"/>
    </source>
</evidence>
<accession>A0A9W6EW35</accession>
<sequence>MSCTHLPRYQRNAVSRWPRQGRQCAASVAVTGLRVLFETHGNAILQAGHIRDNGGFHEIYYEVHGAAHGAPVVVVHGGPGAGCYVNHTRFFDLNRYKVVLLDQRGCGRSTPRGCLVENNTAALVSDLELLRQHLGIDKWLLFGGSWGVTLSLAYALAHPHRVTAMILRGVCTMRQQEIDWMYGGGAGVLKPWAWQRFLDHLDLEERQAPLLSYYRRLLSPDASCRDAAARSWMEWEMSVGFDSRGQLLDWDGSQWSSLNFPATSPPRTPPRPSRSASSSAPATASAQRMASSREYRLETRVRRAGPPPQPAPTTVPDERLSSLLEFGLSYSGDPGMSTSTAQALLECHYSVHGAFLRGQHNPISTPSSPQAEMSSGKAVVHGPRRGPRSSRAKSGPDHDAPLLERVHALRHIPAIAVHGQMDLVCPPTTAFELHRAWPELQLRLVPGALHSMYDPAITHELVEATTLMYDVVKQA</sequence>
<keyword evidence="5" id="KW-0031">Aminopeptidase</keyword>
<evidence type="ECO:0000256" key="2">
    <source>
        <dbReference type="ARBA" id="ARBA00004496"/>
    </source>
</evidence>
<evidence type="ECO:0000256" key="6">
    <source>
        <dbReference type="ARBA" id="ARBA00022490"/>
    </source>
</evidence>
<gene>
    <name evidence="12" type="primary">PLESTMB000032</name>
    <name evidence="12" type="ORF">PLESTB_000016300</name>
</gene>
<dbReference type="Proteomes" id="UP001165080">
    <property type="component" value="Unassembled WGS sequence"/>
</dbReference>
<feature type="region of interest" description="Disordered" evidence="10">
    <location>
        <begin position="360"/>
        <end position="399"/>
    </location>
</feature>
<evidence type="ECO:0000256" key="10">
    <source>
        <dbReference type="SAM" id="MobiDB-lite"/>
    </source>
</evidence>
<comment type="caution">
    <text evidence="12">The sequence shown here is derived from an EMBL/GenBank/DDBJ whole genome shotgun (WGS) entry which is preliminary data.</text>
</comment>
<feature type="compositionally biased region" description="Polar residues" evidence="10">
    <location>
        <begin position="361"/>
        <end position="373"/>
    </location>
</feature>
<dbReference type="GO" id="GO:0006508">
    <property type="term" value="P:proteolysis"/>
    <property type="evidence" value="ECO:0007669"/>
    <property type="project" value="UniProtKB-KW"/>
</dbReference>
<name>A0A9W6EW35_9CHLO</name>
<feature type="compositionally biased region" description="Low complexity" evidence="10">
    <location>
        <begin position="273"/>
        <end position="286"/>
    </location>
</feature>
<dbReference type="EMBL" id="BRXU01000001">
    <property type="protein sequence ID" value="GLC47697.1"/>
    <property type="molecule type" value="Genomic_DNA"/>
</dbReference>